<accession>A0ABW7X3L9</accession>
<dbReference type="PANTHER" id="PTHR30204">
    <property type="entry name" value="REDOX-CYCLING DRUG-SENSING TRANSCRIPTIONAL ACTIVATOR SOXR"/>
    <property type="match status" value="1"/>
</dbReference>
<evidence type="ECO:0000313" key="4">
    <source>
        <dbReference type="Proteomes" id="UP001611415"/>
    </source>
</evidence>
<dbReference type="Proteomes" id="UP001611415">
    <property type="component" value="Unassembled WGS sequence"/>
</dbReference>
<dbReference type="PROSITE" id="PS50937">
    <property type="entry name" value="HTH_MERR_2"/>
    <property type="match status" value="1"/>
</dbReference>
<reference evidence="3 4" key="1">
    <citation type="submission" date="2024-10" db="EMBL/GenBank/DDBJ databases">
        <title>The Natural Products Discovery Center: Release of the First 8490 Sequenced Strains for Exploring Actinobacteria Biosynthetic Diversity.</title>
        <authorList>
            <person name="Kalkreuter E."/>
            <person name="Kautsar S.A."/>
            <person name="Yang D."/>
            <person name="Bader C.D."/>
            <person name="Teijaro C.N."/>
            <person name="Fluegel L."/>
            <person name="Davis C.M."/>
            <person name="Simpson J.R."/>
            <person name="Lauterbach L."/>
            <person name="Steele A.D."/>
            <person name="Gui C."/>
            <person name="Meng S."/>
            <person name="Li G."/>
            <person name="Viehrig K."/>
            <person name="Ye F."/>
            <person name="Su P."/>
            <person name="Kiefer A.F."/>
            <person name="Nichols A."/>
            <person name="Cepeda A.J."/>
            <person name="Yan W."/>
            <person name="Fan B."/>
            <person name="Jiang Y."/>
            <person name="Adhikari A."/>
            <person name="Zheng C.-J."/>
            <person name="Schuster L."/>
            <person name="Cowan T.M."/>
            <person name="Smanski M.J."/>
            <person name="Chevrette M.G."/>
            <person name="De Carvalho L.P.S."/>
            <person name="Shen B."/>
        </authorList>
    </citation>
    <scope>NUCLEOTIDE SEQUENCE [LARGE SCALE GENOMIC DNA]</scope>
    <source>
        <strain evidence="3 4">NPDC019275</strain>
    </source>
</reference>
<dbReference type="Gene3D" id="1.10.1660.10">
    <property type="match status" value="1"/>
</dbReference>
<sequence>MSESALTIGELAARFGLATHVLRHWEDLGLLAPRRDSVGRRVYRADDAETVAVILLGKRVGLSLTEIARLFACAADRETRREVLRAHRDQLAERIARATAALDTIEHALDCGAPDFRTCPHFRAKVDEALRLGVDGVAAHPVDVRLSER</sequence>
<dbReference type="InterPro" id="IPR047057">
    <property type="entry name" value="MerR_fam"/>
</dbReference>
<dbReference type="EMBL" id="JBIRYO010000012">
    <property type="protein sequence ID" value="MFI2475702.1"/>
    <property type="molecule type" value="Genomic_DNA"/>
</dbReference>
<keyword evidence="4" id="KW-1185">Reference proteome</keyword>
<name>A0ABW7X3L9_9NOCA</name>
<evidence type="ECO:0000259" key="2">
    <source>
        <dbReference type="PROSITE" id="PS50937"/>
    </source>
</evidence>
<gene>
    <name evidence="3" type="ORF">ACH49W_20210</name>
</gene>
<comment type="caution">
    <text evidence="3">The sequence shown here is derived from an EMBL/GenBank/DDBJ whole genome shotgun (WGS) entry which is preliminary data.</text>
</comment>
<dbReference type="SMART" id="SM00422">
    <property type="entry name" value="HTH_MERR"/>
    <property type="match status" value="1"/>
</dbReference>
<dbReference type="InterPro" id="IPR000551">
    <property type="entry name" value="MerR-type_HTH_dom"/>
</dbReference>
<dbReference type="Pfam" id="PF13411">
    <property type="entry name" value="MerR_1"/>
    <property type="match status" value="1"/>
</dbReference>
<keyword evidence="1" id="KW-0238">DNA-binding</keyword>
<organism evidence="3 4">
    <name type="scientific">Nocardia xishanensis</name>
    <dbReference type="NCBI Taxonomy" id="238964"/>
    <lineage>
        <taxon>Bacteria</taxon>
        <taxon>Bacillati</taxon>
        <taxon>Actinomycetota</taxon>
        <taxon>Actinomycetes</taxon>
        <taxon>Mycobacteriales</taxon>
        <taxon>Nocardiaceae</taxon>
        <taxon>Nocardia</taxon>
    </lineage>
</organism>
<evidence type="ECO:0000313" key="3">
    <source>
        <dbReference type="EMBL" id="MFI2475702.1"/>
    </source>
</evidence>
<proteinExistence type="predicted"/>
<dbReference type="InterPro" id="IPR009061">
    <property type="entry name" value="DNA-bd_dom_put_sf"/>
</dbReference>
<protein>
    <submittedName>
        <fullName evidence="3">MerR family transcriptional regulator</fullName>
    </submittedName>
</protein>
<dbReference type="SUPFAM" id="SSF46955">
    <property type="entry name" value="Putative DNA-binding domain"/>
    <property type="match status" value="1"/>
</dbReference>
<evidence type="ECO:0000256" key="1">
    <source>
        <dbReference type="ARBA" id="ARBA00023125"/>
    </source>
</evidence>
<dbReference type="PANTHER" id="PTHR30204:SF97">
    <property type="entry name" value="MERR FAMILY REGULATORY PROTEIN"/>
    <property type="match status" value="1"/>
</dbReference>
<dbReference type="RefSeq" id="WP_357400132.1">
    <property type="nucleotide sequence ID" value="NZ_JBEYCD010000001.1"/>
</dbReference>
<feature type="domain" description="HTH merR-type" evidence="2">
    <location>
        <begin position="5"/>
        <end position="73"/>
    </location>
</feature>